<feature type="transmembrane region" description="Helical" evidence="7">
    <location>
        <begin position="178"/>
        <end position="197"/>
    </location>
</feature>
<accession>A0A9W8HR96</accession>
<dbReference type="PANTHER" id="PTHR30028">
    <property type="entry name" value="UPF0014 INNER MEMBRANE PROTEIN YBBM-RELATED"/>
    <property type="match status" value="1"/>
</dbReference>
<dbReference type="EMBL" id="JANBUO010002527">
    <property type="protein sequence ID" value="KAJ2794462.1"/>
    <property type="molecule type" value="Genomic_DNA"/>
</dbReference>
<comment type="similarity">
    <text evidence="2">Belongs to the UPF0014 family.</text>
</comment>
<reference evidence="8" key="1">
    <citation type="submission" date="2022-07" db="EMBL/GenBank/DDBJ databases">
        <title>Phylogenomic reconstructions and comparative analyses of Kickxellomycotina fungi.</title>
        <authorList>
            <person name="Reynolds N.K."/>
            <person name="Stajich J.E."/>
            <person name="Barry K."/>
            <person name="Grigoriev I.V."/>
            <person name="Crous P."/>
            <person name="Smith M.E."/>
        </authorList>
    </citation>
    <scope>NUCLEOTIDE SEQUENCE</scope>
    <source>
        <strain evidence="8">NRRL 1565</strain>
    </source>
</reference>
<dbReference type="GO" id="GO:0055085">
    <property type="term" value="P:transmembrane transport"/>
    <property type="evidence" value="ECO:0007669"/>
    <property type="project" value="InterPro"/>
</dbReference>
<keyword evidence="9" id="KW-1185">Reference proteome</keyword>
<comment type="caution">
    <text evidence="8">The sequence shown here is derived from an EMBL/GenBank/DDBJ whole genome shotgun (WGS) entry which is preliminary data.</text>
</comment>
<evidence type="ECO:0000256" key="4">
    <source>
        <dbReference type="ARBA" id="ARBA00022989"/>
    </source>
</evidence>
<comment type="subcellular location">
    <subcellularLocation>
        <location evidence="1">Membrane</location>
        <topology evidence="1">Multi-pass membrane protein</topology>
    </subcellularLocation>
</comment>
<dbReference type="PANTHER" id="PTHR30028:SF0">
    <property type="entry name" value="PROTEIN ALUMINUM SENSITIVE 3"/>
    <property type="match status" value="1"/>
</dbReference>
<gene>
    <name evidence="8" type="ORF">H4R20_006217</name>
</gene>
<organism evidence="8 9">
    <name type="scientific">Coemansia guatemalensis</name>
    <dbReference type="NCBI Taxonomy" id="2761395"/>
    <lineage>
        <taxon>Eukaryota</taxon>
        <taxon>Fungi</taxon>
        <taxon>Fungi incertae sedis</taxon>
        <taxon>Zoopagomycota</taxon>
        <taxon>Kickxellomycotina</taxon>
        <taxon>Kickxellomycetes</taxon>
        <taxon>Kickxellales</taxon>
        <taxon>Kickxellaceae</taxon>
        <taxon>Coemansia</taxon>
    </lineage>
</organism>
<feature type="compositionally biased region" description="Polar residues" evidence="6">
    <location>
        <begin position="518"/>
        <end position="532"/>
    </location>
</feature>
<feature type="transmembrane region" description="Helical" evidence="7">
    <location>
        <begin position="270"/>
        <end position="296"/>
    </location>
</feature>
<evidence type="ECO:0000313" key="8">
    <source>
        <dbReference type="EMBL" id="KAJ2794462.1"/>
    </source>
</evidence>
<dbReference type="InterPro" id="IPR000515">
    <property type="entry name" value="MetI-like"/>
</dbReference>
<feature type="region of interest" description="Disordered" evidence="6">
    <location>
        <begin position="350"/>
        <end position="369"/>
    </location>
</feature>
<feature type="transmembrane region" description="Helical" evidence="7">
    <location>
        <begin position="83"/>
        <end position="104"/>
    </location>
</feature>
<name>A0A9W8HR96_9FUNG</name>
<sequence length="532" mass="57795">MVAVESAVGVARVTWEWLLQQQWYAPVIWQGFTKQQTPPGHNDPLPEDGKQLSAGNVCVAALLLGINVVLSLWLGLGLSTSMVVAAARCVLQLTVLGMVLNQIFLTENPVYIFGMTGILGVLAAFEVSYWRAKRRFPGMFAGTFVSIMGCALAVALFGNRYSLNMDPAYTAVKFIPTIGMLFGNCMIGVSIGMGSVMDTLDTHRGRIETMLSFGASRWEVIRPIVVEALRAAMLPTITNMSITGLISIPGVMTGWILGGADVLQAARYQQIILFMISASTAGSTLLAVLFCASVLVDNVPMLRLDRLFVSSAGNLASGKDSTSSTLGSSPRLARVRSGFRPKSELYLSRNSSTVSSSSSTRNTQTLRSTASAAVLDSRLSGLQRRQQNNGDLFLRDTTDGRISALTTPLLRLNVDASETPAPVSSDTRRQKCCAKQKDCLRRCDSEANNGKRHPNDSLWAGTYCACCPLRAQNDAQTETLAPACYRYTQDPTNIVIPHPPALERVLPTPQYEGHDNGTESQENWSQQARIRR</sequence>
<feature type="non-terminal residue" evidence="8">
    <location>
        <position position="532"/>
    </location>
</feature>
<evidence type="ECO:0000256" key="1">
    <source>
        <dbReference type="ARBA" id="ARBA00004141"/>
    </source>
</evidence>
<dbReference type="Pfam" id="PF03649">
    <property type="entry name" value="UPF0014"/>
    <property type="match status" value="1"/>
</dbReference>
<dbReference type="AlphaFoldDB" id="A0A9W8HR96"/>
<evidence type="ECO:0000256" key="3">
    <source>
        <dbReference type="ARBA" id="ARBA00022692"/>
    </source>
</evidence>
<proteinExistence type="inferred from homology"/>
<dbReference type="Proteomes" id="UP001140094">
    <property type="component" value="Unassembled WGS sequence"/>
</dbReference>
<dbReference type="GO" id="GO:0005886">
    <property type="term" value="C:plasma membrane"/>
    <property type="evidence" value="ECO:0007669"/>
    <property type="project" value="TreeGrafter"/>
</dbReference>
<feature type="region of interest" description="Disordered" evidence="6">
    <location>
        <begin position="504"/>
        <end position="532"/>
    </location>
</feature>
<dbReference type="OrthoDB" id="432685at2759"/>
<feature type="transmembrane region" description="Helical" evidence="7">
    <location>
        <begin position="237"/>
        <end position="258"/>
    </location>
</feature>
<keyword evidence="3 7" id="KW-0812">Transmembrane</keyword>
<dbReference type="CDD" id="cd06261">
    <property type="entry name" value="TM_PBP2"/>
    <property type="match status" value="1"/>
</dbReference>
<evidence type="ECO:0000256" key="7">
    <source>
        <dbReference type="SAM" id="Phobius"/>
    </source>
</evidence>
<feature type="transmembrane region" description="Helical" evidence="7">
    <location>
        <begin position="136"/>
        <end position="158"/>
    </location>
</feature>
<keyword evidence="4 7" id="KW-1133">Transmembrane helix</keyword>
<dbReference type="InterPro" id="IPR005226">
    <property type="entry name" value="UPF0014_fam"/>
</dbReference>
<evidence type="ECO:0000256" key="6">
    <source>
        <dbReference type="SAM" id="MobiDB-lite"/>
    </source>
</evidence>
<feature type="transmembrane region" description="Helical" evidence="7">
    <location>
        <begin position="54"/>
        <end position="76"/>
    </location>
</feature>
<evidence type="ECO:0000256" key="2">
    <source>
        <dbReference type="ARBA" id="ARBA00005268"/>
    </source>
</evidence>
<protein>
    <submittedName>
        <fullName evidence="8">Uncharacterized protein</fullName>
    </submittedName>
</protein>
<evidence type="ECO:0000313" key="9">
    <source>
        <dbReference type="Proteomes" id="UP001140094"/>
    </source>
</evidence>
<evidence type="ECO:0000256" key="5">
    <source>
        <dbReference type="ARBA" id="ARBA00023136"/>
    </source>
</evidence>
<keyword evidence="5 7" id="KW-0472">Membrane</keyword>
<feature type="transmembrane region" description="Helical" evidence="7">
    <location>
        <begin position="110"/>
        <end position="129"/>
    </location>
</feature>